<reference evidence="2" key="1">
    <citation type="submission" date="2023-08" db="EMBL/GenBank/DDBJ databases">
        <authorList>
            <person name="Alioto T."/>
            <person name="Alioto T."/>
            <person name="Gomez Garrido J."/>
        </authorList>
    </citation>
    <scope>NUCLEOTIDE SEQUENCE</scope>
</reference>
<evidence type="ECO:0000313" key="3">
    <source>
        <dbReference type="Proteomes" id="UP001162480"/>
    </source>
</evidence>
<name>A0AA36BI94_OCTVU</name>
<keyword evidence="3" id="KW-1185">Reference proteome</keyword>
<evidence type="ECO:0000256" key="1">
    <source>
        <dbReference type="SAM" id="MobiDB-lite"/>
    </source>
</evidence>
<proteinExistence type="predicted"/>
<feature type="region of interest" description="Disordered" evidence="1">
    <location>
        <begin position="31"/>
        <end position="54"/>
    </location>
</feature>
<dbReference type="EMBL" id="OX597830">
    <property type="protein sequence ID" value="CAI9734880.1"/>
    <property type="molecule type" value="Genomic_DNA"/>
</dbReference>
<dbReference type="AlphaFoldDB" id="A0AA36BI94"/>
<protein>
    <submittedName>
        <fullName evidence="2">Uncharacterized protein</fullName>
    </submittedName>
</protein>
<sequence length="107" mass="11594">MYPDLDSVEQPVPHSLKISIQSFIHLEELPEDKSSTPAVHSTREQSNSEFEKEKEKQRHCRQWYCCGSSEAVAACVSAASLTGVWRSENGGEGAVVGGVGVCAEIAD</sequence>
<gene>
    <name evidence="2" type="ORF">OCTVUL_1B011113</name>
</gene>
<dbReference type="Proteomes" id="UP001162480">
    <property type="component" value="Chromosome 17"/>
</dbReference>
<organism evidence="2 3">
    <name type="scientific">Octopus vulgaris</name>
    <name type="common">Common octopus</name>
    <dbReference type="NCBI Taxonomy" id="6645"/>
    <lineage>
        <taxon>Eukaryota</taxon>
        <taxon>Metazoa</taxon>
        <taxon>Spiralia</taxon>
        <taxon>Lophotrochozoa</taxon>
        <taxon>Mollusca</taxon>
        <taxon>Cephalopoda</taxon>
        <taxon>Coleoidea</taxon>
        <taxon>Octopodiformes</taxon>
        <taxon>Octopoda</taxon>
        <taxon>Incirrata</taxon>
        <taxon>Octopodidae</taxon>
        <taxon>Octopus</taxon>
    </lineage>
</organism>
<feature type="compositionally biased region" description="Polar residues" evidence="1">
    <location>
        <begin position="35"/>
        <end position="48"/>
    </location>
</feature>
<evidence type="ECO:0000313" key="2">
    <source>
        <dbReference type="EMBL" id="CAI9734880.1"/>
    </source>
</evidence>
<accession>A0AA36BI94</accession>